<dbReference type="Proteomes" id="UP000243459">
    <property type="component" value="Chromosome 6"/>
</dbReference>
<keyword evidence="2" id="KW-1185">Reference proteome</keyword>
<gene>
    <name evidence="1" type="ORF">A4U43_C06F19040</name>
</gene>
<protein>
    <submittedName>
        <fullName evidence="1">Uncharacterized protein</fullName>
    </submittedName>
</protein>
<dbReference type="AlphaFoldDB" id="A0A5P1ERY5"/>
<sequence length="124" mass="13524">MAPKITAHKGKGKGITGPLDDPAVSSAFLVVHPFVLVPPHGAFGADGTQAMEYNFHYSSLEGIPMFGDREQEELELLSEPSISTFGRLITDAPLESINRDQIIKLVFLFGDSSEDPFLLELSTY</sequence>
<evidence type="ECO:0000313" key="2">
    <source>
        <dbReference type="Proteomes" id="UP000243459"/>
    </source>
</evidence>
<evidence type="ECO:0000313" key="1">
    <source>
        <dbReference type="EMBL" id="ONK67331.1"/>
    </source>
</evidence>
<dbReference type="Gramene" id="ONK67331">
    <property type="protein sequence ID" value="ONK67331"/>
    <property type="gene ID" value="A4U43_C06F19040"/>
</dbReference>
<proteinExistence type="predicted"/>
<accession>A0A5P1ERY5</accession>
<name>A0A5P1ERY5_ASPOF</name>
<reference evidence="2" key="1">
    <citation type="journal article" date="2017" name="Nat. Commun.">
        <title>The asparagus genome sheds light on the origin and evolution of a young Y chromosome.</title>
        <authorList>
            <person name="Harkess A."/>
            <person name="Zhou J."/>
            <person name="Xu C."/>
            <person name="Bowers J.E."/>
            <person name="Van der Hulst R."/>
            <person name="Ayyampalayam S."/>
            <person name="Mercati F."/>
            <person name="Riccardi P."/>
            <person name="McKain M.R."/>
            <person name="Kakrana A."/>
            <person name="Tang H."/>
            <person name="Ray J."/>
            <person name="Groenendijk J."/>
            <person name="Arikit S."/>
            <person name="Mathioni S.M."/>
            <person name="Nakano M."/>
            <person name="Shan H."/>
            <person name="Telgmann-Rauber A."/>
            <person name="Kanno A."/>
            <person name="Yue Z."/>
            <person name="Chen H."/>
            <person name="Li W."/>
            <person name="Chen Y."/>
            <person name="Xu X."/>
            <person name="Zhang Y."/>
            <person name="Luo S."/>
            <person name="Chen H."/>
            <person name="Gao J."/>
            <person name="Mao Z."/>
            <person name="Pires J.C."/>
            <person name="Luo M."/>
            <person name="Kudrna D."/>
            <person name="Wing R.A."/>
            <person name="Meyers B.C."/>
            <person name="Yi K."/>
            <person name="Kong H."/>
            <person name="Lavrijsen P."/>
            <person name="Sunseri F."/>
            <person name="Falavigna A."/>
            <person name="Ye Y."/>
            <person name="Leebens-Mack J.H."/>
            <person name="Chen G."/>
        </authorList>
    </citation>
    <scope>NUCLEOTIDE SEQUENCE [LARGE SCALE GENOMIC DNA]</scope>
    <source>
        <strain evidence="2">cv. DH0086</strain>
    </source>
</reference>
<dbReference type="EMBL" id="CM007386">
    <property type="protein sequence ID" value="ONK67331.1"/>
    <property type="molecule type" value="Genomic_DNA"/>
</dbReference>
<organism evidence="1 2">
    <name type="scientific">Asparagus officinalis</name>
    <name type="common">Garden asparagus</name>
    <dbReference type="NCBI Taxonomy" id="4686"/>
    <lineage>
        <taxon>Eukaryota</taxon>
        <taxon>Viridiplantae</taxon>
        <taxon>Streptophyta</taxon>
        <taxon>Embryophyta</taxon>
        <taxon>Tracheophyta</taxon>
        <taxon>Spermatophyta</taxon>
        <taxon>Magnoliopsida</taxon>
        <taxon>Liliopsida</taxon>
        <taxon>Asparagales</taxon>
        <taxon>Asparagaceae</taxon>
        <taxon>Asparagoideae</taxon>
        <taxon>Asparagus</taxon>
    </lineage>
</organism>